<evidence type="ECO:0000313" key="2">
    <source>
        <dbReference type="EMBL" id="QJA70647.1"/>
    </source>
</evidence>
<feature type="compositionally biased region" description="Basic residues" evidence="1">
    <location>
        <begin position="75"/>
        <end position="92"/>
    </location>
</feature>
<dbReference type="EMBL" id="MT141809">
    <property type="protein sequence ID" value="QJA70647.1"/>
    <property type="molecule type" value="Genomic_DNA"/>
</dbReference>
<organism evidence="2">
    <name type="scientific">viral metagenome</name>
    <dbReference type="NCBI Taxonomy" id="1070528"/>
    <lineage>
        <taxon>unclassified sequences</taxon>
        <taxon>metagenomes</taxon>
        <taxon>organismal metagenomes</taxon>
    </lineage>
</organism>
<sequence>MEFPEPKHKDVGFSIDTLRKMGYQVFAADGKLRLYWDSGNRRPDPEQVIPHVELLRRGQAKTLRLLGHQQEQKKKVSFGRKKKRRRKQKQKPVPKPEAKKPALDLRSMPYEEYLQTEHWQGVRDRALAYAENKCQVCYDWKLLNVHHRTYTRRGNERPADVIVLCRECHEIFHAHGKLGGTRGPPSGAHPHDHAAIIKQQGVEATAGKRSRDDPRSSGALGQAGQSREWRTRGKNPTSSGNEATNALTRDHPSASIVPPGGDDILKVG</sequence>
<evidence type="ECO:0008006" key="4">
    <source>
        <dbReference type="Google" id="ProtNLM"/>
    </source>
</evidence>
<feature type="compositionally biased region" description="Polar residues" evidence="1">
    <location>
        <begin position="234"/>
        <end position="247"/>
    </location>
</feature>
<dbReference type="EMBL" id="MT142772">
    <property type="protein sequence ID" value="QJA88340.1"/>
    <property type="molecule type" value="Genomic_DNA"/>
</dbReference>
<feature type="region of interest" description="Disordered" evidence="1">
    <location>
        <begin position="67"/>
        <end position="104"/>
    </location>
</feature>
<feature type="compositionally biased region" description="Basic and acidic residues" evidence="1">
    <location>
        <begin position="94"/>
        <end position="103"/>
    </location>
</feature>
<evidence type="ECO:0000313" key="3">
    <source>
        <dbReference type="EMBL" id="QJA88340.1"/>
    </source>
</evidence>
<name>A0A6M3JP98_9ZZZZ</name>
<proteinExistence type="predicted"/>
<feature type="region of interest" description="Disordered" evidence="1">
    <location>
        <begin position="201"/>
        <end position="268"/>
    </location>
</feature>
<gene>
    <name evidence="2" type="ORF">MM415A03618_0014</name>
    <name evidence="3" type="ORF">MM415B02779_0001</name>
</gene>
<reference evidence="2" key="1">
    <citation type="submission" date="2020-03" db="EMBL/GenBank/DDBJ databases">
        <title>The deep terrestrial virosphere.</title>
        <authorList>
            <person name="Holmfeldt K."/>
            <person name="Nilsson E."/>
            <person name="Simone D."/>
            <person name="Lopez-Fernandez M."/>
            <person name="Wu X."/>
            <person name="de Brujin I."/>
            <person name="Lundin D."/>
            <person name="Andersson A."/>
            <person name="Bertilsson S."/>
            <person name="Dopson M."/>
        </authorList>
    </citation>
    <scope>NUCLEOTIDE SEQUENCE</scope>
    <source>
        <strain evidence="2">MM415A03618</strain>
        <strain evidence="3">MM415B02779</strain>
    </source>
</reference>
<dbReference type="AlphaFoldDB" id="A0A6M3JP98"/>
<evidence type="ECO:0000256" key="1">
    <source>
        <dbReference type="SAM" id="MobiDB-lite"/>
    </source>
</evidence>
<protein>
    <recommendedName>
        <fullName evidence="4">HNH endonuclease</fullName>
    </recommendedName>
</protein>
<accession>A0A6M3JP98</accession>